<dbReference type="PANTHER" id="PTHR43375">
    <property type="entry name" value="OROTIDINE 5'-PHOSPHATE DECARBOXYLASE"/>
    <property type="match status" value="1"/>
</dbReference>
<dbReference type="Gene3D" id="3.20.20.70">
    <property type="entry name" value="Aldolase class I"/>
    <property type="match status" value="1"/>
</dbReference>
<dbReference type="RefSeq" id="WP_163066885.1">
    <property type="nucleotide sequence ID" value="NZ_CP048649.1"/>
</dbReference>
<dbReference type="SUPFAM" id="SSF51366">
    <property type="entry name" value="Ribulose-phoshate binding barrel"/>
    <property type="match status" value="1"/>
</dbReference>
<dbReference type="SMART" id="SM00934">
    <property type="entry name" value="OMPdecase"/>
    <property type="match status" value="1"/>
</dbReference>
<reference evidence="9 10" key="1">
    <citation type="submission" date="2020-02" db="EMBL/GenBank/DDBJ databases">
        <authorList>
            <person name="Kim Y.B."/>
            <person name="Roh S.W."/>
        </authorList>
    </citation>
    <scope>NUCLEOTIDE SEQUENCE [LARGE SCALE GENOMIC DNA]</scope>
    <source>
        <strain evidence="9 10">DSM 103574</strain>
    </source>
</reference>
<evidence type="ECO:0000313" key="9">
    <source>
        <dbReference type="EMBL" id="QIB69645.1"/>
    </source>
</evidence>
<dbReference type="InterPro" id="IPR013785">
    <property type="entry name" value="Aldolase_TIM"/>
</dbReference>
<keyword evidence="4 7" id="KW-0665">Pyrimidine biosynthesis</keyword>
<dbReference type="GO" id="GO:0006207">
    <property type="term" value="P:'de novo' pyrimidine nucleobase biosynthetic process"/>
    <property type="evidence" value="ECO:0007669"/>
    <property type="project" value="InterPro"/>
</dbReference>
<keyword evidence="5 7" id="KW-0456">Lyase</keyword>
<evidence type="ECO:0000259" key="8">
    <source>
        <dbReference type="SMART" id="SM00934"/>
    </source>
</evidence>
<protein>
    <recommendedName>
        <fullName evidence="7">Orotidine 5'-phosphate decarboxylase</fullName>
        <ecNumber evidence="7">4.1.1.23</ecNumber>
    </recommendedName>
    <alternativeName>
        <fullName evidence="7">OMP decarboxylase</fullName>
        <shortName evidence="7">OMPDCase</shortName>
        <shortName evidence="7">OMPdecase</shortName>
    </alternativeName>
</protein>
<dbReference type="Proteomes" id="UP000466848">
    <property type="component" value="Chromosome"/>
</dbReference>
<dbReference type="InterPro" id="IPR001754">
    <property type="entry name" value="OMPdeCOase_dom"/>
</dbReference>
<dbReference type="Pfam" id="PF00215">
    <property type="entry name" value="OMPdecase"/>
    <property type="match status" value="1"/>
</dbReference>
<dbReference type="EC" id="4.1.1.23" evidence="7"/>
<evidence type="ECO:0000256" key="1">
    <source>
        <dbReference type="ARBA" id="ARBA00004861"/>
    </source>
</evidence>
<dbReference type="UniPathway" id="UPA00070">
    <property type="reaction ID" value="UER00120"/>
</dbReference>
<dbReference type="EMBL" id="CP048649">
    <property type="protein sequence ID" value="QIB69645.1"/>
    <property type="molecule type" value="Genomic_DNA"/>
</dbReference>
<dbReference type="KEGG" id="abut:Ami103574_10055"/>
<comment type="pathway">
    <text evidence="1 7">Pyrimidine metabolism; UMP biosynthesis via de novo pathway; UMP from orotate: step 2/2.</text>
</comment>
<dbReference type="InterPro" id="IPR011060">
    <property type="entry name" value="RibuloseP-bd_barrel"/>
</dbReference>
<dbReference type="PANTHER" id="PTHR43375:SF1">
    <property type="entry name" value="OROTIDINE 5'-PHOSPHATE DECARBOXYLASE"/>
    <property type="match status" value="1"/>
</dbReference>
<proteinExistence type="inferred from homology"/>
<evidence type="ECO:0000256" key="7">
    <source>
        <dbReference type="HAMAP-Rule" id="MF_01215"/>
    </source>
</evidence>
<evidence type="ECO:0000256" key="2">
    <source>
        <dbReference type="ARBA" id="ARBA00008847"/>
    </source>
</evidence>
<evidence type="ECO:0000256" key="3">
    <source>
        <dbReference type="ARBA" id="ARBA00022793"/>
    </source>
</evidence>
<organism evidence="9 10">
    <name type="scientific">Aminipila butyrica</name>
    <dbReference type="NCBI Taxonomy" id="433296"/>
    <lineage>
        <taxon>Bacteria</taxon>
        <taxon>Bacillati</taxon>
        <taxon>Bacillota</taxon>
        <taxon>Clostridia</taxon>
        <taxon>Peptostreptococcales</taxon>
        <taxon>Anaerovoracaceae</taxon>
        <taxon>Aminipila</taxon>
    </lineage>
</organism>
<accession>A0A858BX26</accession>
<evidence type="ECO:0000313" key="10">
    <source>
        <dbReference type="Proteomes" id="UP000466848"/>
    </source>
</evidence>
<dbReference type="CDD" id="cd04725">
    <property type="entry name" value="OMP_decarboxylase_like"/>
    <property type="match status" value="1"/>
</dbReference>
<evidence type="ECO:0000256" key="4">
    <source>
        <dbReference type="ARBA" id="ARBA00022975"/>
    </source>
</evidence>
<gene>
    <name evidence="7 9" type="primary">pyrF</name>
    <name evidence="9" type="ORF">Ami103574_10055</name>
</gene>
<comment type="catalytic activity">
    <reaction evidence="6 7">
        <text>orotidine 5'-phosphate + H(+) = UMP + CO2</text>
        <dbReference type="Rhea" id="RHEA:11596"/>
        <dbReference type="ChEBI" id="CHEBI:15378"/>
        <dbReference type="ChEBI" id="CHEBI:16526"/>
        <dbReference type="ChEBI" id="CHEBI:57538"/>
        <dbReference type="ChEBI" id="CHEBI:57865"/>
        <dbReference type="EC" id="4.1.1.23"/>
    </reaction>
</comment>
<feature type="domain" description="Orotidine 5'-phosphate decarboxylase" evidence="8">
    <location>
        <begin position="15"/>
        <end position="282"/>
    </location>
</feature>
<evidence type="ECO:0000256" key="5">
    <source>
        <dbReference type="ARBA" id="ARBA00023239"/>
    </source>
</evidence>
<keyword evidence="3 7" id="KW-0210">Decarboxylase</keyword>
<dbReference type="NCBIfam" id="TIGR02127">
    <property type="entry name" value="pyrF_sub2"/>
    <property type="match status" value="1"/>
</dbReference>
<dbReference type="GO" id="GO:0004590">
    <property type="term" value="F:orotidine-5'-phosphate decarboxylase activity"/>
    <property type="evidence" value="ECO:0007669"/>
    <property type="project" value="UniProtKB-UniRule"/>
</dbReference>
<name>A0A858BX26_9FIRM</name>
<dbReference type="InterPro" id="IPR011995">
    <property type="entry name" value="OMPdecase_type-2"/>
</dbReference>
<keyword evidence="10" id="KW-1185">Reference proteome</keyword>
<evidence type="ECO:0000256" key="6">
    <source>
        <dbReference type="ARBA" id="ARBA00049157"/>
    </source>
</evidence>
<feature type="active site" description="Proton donor" evidence="7">
    <location>
        <position position="105"/>
    </location>
</feature>
<dbReference type="AlphaFoldDB" id="A0A858BX26"/>
<sequence>MIDSLLKKIDELNNPTVVGLDPTLEMMPGSLKANLFEQYGKTPEAVGRIFTAFNKEIIDSVADIVPAVKPQIAMYEKYGLEGLKAYADTIRYAAEKGLIVIGDIKRGDISSTAAAYAAHIGGTDIEGEEFDLWQEDWITVNPYLGVDGIQPFIDACNKKDRGIFVLVKTSNPSSSQLQDIVVDGHTIYERVAELVEEWGRQSMGTLGYSRIGAVVGATHKEQGEKLRKLMPQTFFLVPGYGAQGGTGADLRGFFDKEGRGCIVNSSRGITAAYKKDSRYGDKVGEAARDAALAMKNDLR</sequence>
<comment type="similarity">
    <text evidence="2 7">Belongs to the OMP decarboxylase family. Type 2 subfamily.</text>
</comment>
<dbReference type="GO" id="GO:0044205">
    <property type="term" value="P:'de novo' UMP biosynthetic process"/>
    <property type="evidence" value="ECO:0007669"/>
    <property type="project" value="UniProtKB-UniRule"/>
</dbReference>
<dbReference type="HAMAP" id="MF_01215">
    <property type="entry name" value="OMPdecase_type2"/>
    <property type="match status" value="1"/>
</dbReference>